<keyword evidence="2" id="KW-0597">Phosphoprotein</keyword>
<evidence type="ECO:0000313" key="5">
    <source>
        <dbReference type="Proteomes" id="UP001273935"/>
    </source>
</evidence>
<dbReference type="InterPro" id="IPR008207">
    <property type="entry name" value="Sig_transdc_His_kin_Hpt_dom"/>
</dbReference>
<keyword evidence="1" id="KW-0902">Two-component regulatory system</keyword>
<dbReference type="InterPro" id="IPR036641">
    <property type="entry name" value="HPT_dom_sf"/>
</dbReference>
<feature type="non-terminal residue" evidence="4">
    <location>
        <position position="1"/>
    </location>
</feature>
<dbReference type="Proteomes" id="UP001273935">
    <property type="component" value="Unassembled WGS sequence"/>
</dbReference>
<dbReference type="Pfam" id="PF01627">
    <property type="entry name" value="Hpt"/>
    <property type="match status" value="1"/>
</dbReference>
<dbReference type="EMBL" id="JAWJUL010000542">
    <property type="protein sequence ID" value="MDV3444007.1"/>
    <property type="molecule type" value="Genomic_DNA"/>
</dbReference>
<protein>
    <submittedName>
        <fullName evidence="4">Hpt domain-containing protein</fullName>
    </submittedName>
</protein>
<evidence type="ECO:0000256" key="1">
    <source>
        <dbReference type="ARBA" id="ARBA00023012"/>
    </source>
</evidence>
<gene>
    <name evidence="4" type="ORF">R0G64_32225</name>
</gene>
<dbReference type="Gene3D" id="1.20.120.160">
    <property type="entry name" value="HPT domain"/>
    <property type="match status" value="1"/>
</dbReference>
<name>A0ABU3Y1J0_9GAMM</name>
<proteinExistence type="predicted"/>
<reference evidence="4 5" key="1">
    <citation type="submission" date="2023-10" db="EMBL/GenBank/DDBJ databases">
        <title>Pseudomonas otitidis isolated from a paediatric patient with cystic fibrosis in Chile.</title>
        <authorList>
            <person name="Amsteins-Romero L."/>
            <person name="Opazo-Capurro A."/>
            <person name="Matus-Kohler M."/>
            <person name="Gonzalez-Rocha G."/>
        </authorList>
    </citation>
    <scope>NUCLEOTIDE SEQUENCE [LARGE SCALE GENOMIC DNA]</scope>
    <source>
        <strain evidence="4 5">P-714</strain>
    </source>
</reference>
<accession>A0ABU3Y1J0</accession>
<organism evidence="4 5">
    <name type="scientific">Metapseudomonas otitidis</name>
    <dbReference type="NCBI Taxonomy" id="319939"/>
    <lineage>
        <taxon>Bacteria</taxon>
        <taxon>Pseudomonadati</taxon>
        <taxon>Pseudomonadota</taxon>
        <taxon>Gammaproteobacteria</taxon>
        <taxon>Pseudomonadales</taxon>
        <taxon>Pseudomonadaceae</taxon>
        <taxon>Metapseudomonas</taxon>
    </lineage>
</organism>
<evidence type="ECO:0000256" key="2">
    <source>
        <dbReference type="PROSITE-ProRule" id="PRU00110"/>
    </source>
</evidence>
<feature type="domain" description="HPt" evidence="3">
    <location>
        <begin position="1"/>
        <end position="56"/>
    </location>
</feature>
<keyword evidence="5" id="KW-1185">Reference proteome</keyword>
<dbReference type="SUPFAM" id="SSF47226">
    <property type="entry name" value="Histidine-containing phosphotransfer domain, HPT domain"/>
    <property type="match status" value="1"/>
</dbReference>
<feature type="non-terminal residue" evidence="4">
    <location>
        <position position="70"/>
    </location>
</feature>
<sequence length="70" mass="7485">AHSFKGSCSNMGAPLLSSLCKQLEEAGRREQLDEAPSLPLRHQREVDAHMPLLQPLQAGAALAVVLGEPL</sequence>
<evidence type="ECO:0000259" key="3">
    <source>
        <dbReference type="PROSITE" id="PS50894"/>
    </source>
</evidence>
<evidence type="ECO:0000313" key="4">
    <source>
        <dbReference type="EMBL" id="MDV3444007.1"/>
    </source>
</evidence>
<dbReference type="PROSITE" id="PS50894">
    <property type="entry name" value="HPT"/>
    <property type="match status" value="1"/>
</dbReference>
<comment type="caution">
    <text evidence="4">The sequence shown here is derived from an EMBL/GenBank/DDBJ whole genome shotgun (WGS) entry which is preliminary data.</text>
</comment>
<feature type="modified residue" description="Phosphohistidine" evidence="2">
    <location>
        <position position="2"/>
    </location>
</feature>